<organism evidence="7 8">
    <name type="scientific">Monilinia fructicola</name>
    <name type="common">Brown rot fungus</name>
    <name type="synonym">Ciboria fructicola</name>
    <dbReference type="NCBI Taxonomy" id="38448"/>
    <lineage>
        <taxon>Eukaryota</taxon>
        <taxon>Fungi</taxon>
        <taxon>Dikarya</taxon>
        <taxon>Ascomycota</taxon>
        <taxon>Pezizomycotina</taxon>
        <taxon>Leotiomycetes</taxon>
        <taxon>Helotiales</taxon>
        <taxon>Sclerotiniaceae</taxon>
        <taxon>Monilinia</taxon>
    </lineage>
</organism>
<dbReference type="InterPro" id="IPR052256">
    <property type="entry name" value="E3_ubiquitin-ligase_CHFR"/>
</dbReference>
<evidence type="ECO:0000256" key="3">
    <source>
        <dbReference type="ARBA" id="ARBA00022833"/>
    </source>
</evidence>
<feature type="compositionally biased region" description="Polar residues" evidence="5">
    <location>
        <begin position="70"/>
        <end position="89"/>
    </location>
</feature>
<dbReference type="VEuPathDB" id="FungiDB:MFRU_003g02180"/>
<dbReference type="InterPro" id="IPR017907">
    <property type="entry name" value="Znf_RING_CS"/>
</dbReference>
<accession>A0A5M9JWU9</accession>
<evidence type="ECO:0000256" key="2">
    <source>
        <dbReference type="ARBA" id="ARBA00022771"/>
    </source>
</evidence>
<keyword evidence="8" id="KW-1185">Reference proteome</keyword>
<evidence type="ECO:0000313" key="7">
    <source>
        <dbReference type="EMBL" id="KAA8572599.1"/>
    </source>
</evidence>
<feature type="domain" description="RING-type" evidence="6">
    <location>
        <begin position="94"/>
        <end position="144"/>
    </location>
</feature>
<dbReference type="Pfam" id="PF13639">
    <property type="entry name" value="zf-RING_2"/>
    <property type="match status" value="1"/>
</dbReference>
<proteinExistence type="predicted"/>
<protein>
    <recommendedName>
        <fullName evidence="6">RING-type domain-containing protein</fullName>
    </recommendedName>
</protein>
<dbReference type="Gene3D" id="3.30.40.10">
    <property type="entry name" value="Zinc/RING finger domain, C3HC4 (zinc finger)"/>
    <property type="match status" value="1"/>
</dbReference>
<dbReference type="GO" id="GO:0016567">
    <property type="term" value="P:protein ubiquitination"/>
    <property type="evidence" value="ECO:0007669"/>
    <property type="project" value="TreeGrafter"/>
</dbReference>
<evidence type="ECO:0000313" key="8">
    <source>
        <dbReference type="Proteomes" id="UP000322873"/>
    </source>
</evidence>
<dbReference type="SUPFAM" id="SSF57850">
    <property type="entry name" value="RING/U-box"/>
    <property type="match status" value="1"/>
</dbReference>
<dbReference type="OrthoDB" id="8062037at2759"/>
<dbReference type="InterPro" id="IPR001841">
    <property type="entry name" value="Znf_RING"/>
</dbReference>
<feature type="region of interest" description="Disordered" evidence="5">
    <location>
        <begin position="45"/>
        <end position="89"/>
    </location>
</feature>
<dbReference type="GO" id="GO:0005634">
    <property type="term" value="C:nucleus"/>
    <property type="evidence" value="ECO:0007669"/>
    <property type="project" value="TreeGrafter"/>
</dbReference>
<dbReference type="GO" id="GO:0008270">
    <property type="term" value="F:zinc ion binding"/>
    <property type="evidence" value="ECO:0007669"/>
    <property type="project" value="UniProtKB-KW"/>
</dbReference>
<keyword evidence="1" id="KW-0479">Metal-binding</keyword>
<dbReference type="GO" id="GO:0006511">
    <property type="term" value="P:ubiquitin-dependent protein catabolic process"/>
    <property type="evidence" value="ECO:0007669"/>
    <property type="project" value="TreeGrafter"/>
</dbReference>
<comment type="caution">
    <text evidence="7">The sequence shown here is derived from an EMBL/GenBank/DDBJ whole genome shotgun (WGS) entry which is preliminary data.</text>
</comment>
<dbReference type="PROSITE" id="PS50089">
    <property type="entry name" value="ZF_RING_2"/>
    <property type="match status" value="1"/>
</dbReference>
<evidence type="ECO:0000256" key="5">
    <source>
        <dbReference type="SAM" id="MobiDB-lite"/>
    </source>
</evidence>
<evidence type="ECO:0000256" key="1">
    <source>
        <dbReference type="ARBA" id="ARBA00022723"/>
    </source>
</evidence>
<feature type="region of interest" description="Disordered" evidence="5">
    <location>
        <begin position="1"/>
        <end position="20"/>
    </location>
</feature>
<feature type="compositionally biased region" description="Low complexity" evidence="5">
    <location>
        <begin position="50"/>
        <end position="66"/>
    </location>
</feature>
<keyword evidence="2 4" id="KW-0863">Zinc-finger</keyword>
<dbReference type="Proteomes" id="UP000322873">
    <property type="component" value="Unassembled WGS sequence"/>
</dbReference>
<gene>
    <name evidence="7" type="ORF">EYC84_003201</name>
</gene>
<dbReference type="PANTHER" id="PTHR16079:SF4">
    <property type="entry name" value="E3 UBIQUITIN-PROTEIN LIGASE CHFR"/>
    <property type="match status" value="1"/>
</dbReference>
<dbReference type="SMART" id="SM00184">
    <property type="entry name" value="RING"/>
    <property type="match status" value="1"/>
</dbReference>
<dbReference type="AlphaFoldDB" id="A0A5M9JWU9"/>
<sequence>MDTDDLFNRTDPRNRHLDELAPGISIDDGFLRALSPVINENRENWSNRLSPSRIPRPTSSSSSTSRQEQKPPTINKQQTPEASQAPPTSNPALCTICLSILPSSRKAILVEPCRHEFCLACIQGWIKVQRKRASVQASKCPVCRGVIRKIVEKNGRVVEDLTDEVPDEKERRRRELVRTAAEYRRVQARASLSDGFWLW</sequence>
<dbReference type="InterPro" id="IPR013083">
    <property type="entry name" value="Znf_RING/FYVE/PHD"/>
</dbReference>
<dbReference type="EMBL" id="VICG01000004">
    <property type="protein sequence ID" value="KAA8572599.1"/>
    <property type="molecule type" value="Genomic_DNA"/>
</dbReference>
<keyword evidence="3" id="KW-0862">Zinc</keyword>
<reference evidence="7 8" key="1">
    <citation type="submission" date="2019-06" db="EMBL/GenBank/DDBJ databases">
        <title>Genome Sequence of the Brown Rot Fungal Pathogen Monilinia fructicola.</title>
        <authorList>
            <person name="De Miccolis Angelini R.M."/>
            <person name="Landi L."/>
            <person name="Abate D."/>
            <person name="Pollastro S."/>
            <person name="Romanazzi G."/>
            <person name="Faretra F."/>
        </authorList>
    </citation>
    <scope>NUCLEOTIDE SEQUENCE [LARGE SCALE GENOMIC DNA]</scope>
    <source>
        <strain evidence="7 8">Mfrc123</strain>
    </source>
</reference>
<dbReference type="GO" id="GO:0004842">
    <property type="term" value="F:ubiquitin-protein transferase activity"/>
    <property type="evidence" value="ECO:0007669"/>
    <property type="project" value="TreeGrafter"/>
</dbReference>
<dbReference type="PANTHER" id="PTHR16079">
    <property type="entry name" value="UBIQUITIN LIGASE PROTEIN CHFR"/>
    <property type="match status" value="1"/>
</dbReference>
<dbReference type="PROSITE" id="PS00518">
    <property type="entry name" value="ZF_RING_1"/>
    <property type="match status" value="1"/>
</dbReference>
<name>A0A5M9JWU9_MONFR</name>
<evidence type="ECO:0000256" key="4">
    <source>
        <dbReference type="PROSITE-ProRule" id="PRU00175"/>
    </source>
</evidence>
<feature type="compositionally biased region" description="Basic and acidic residues" evidence="5">
    <location>
        <begin position="1"/>
        <end position="19"/>
    </location>
</feature>
<evidence type="ECO:0000259" key="6">
    <source>
        <dbReference type="PROSITE" id="PS50089"/>
    </source>
</evidence>